<evidence type="ECO:0000313" key="5">
    <source>
        <dbReference type="EMBL" id="MWU33972.1"/>
    </source>
</evidence>
<reference evidence="4" key="3">
    <citation type="submission" date="2020-06" db="EMBL/GenBank/DDBJ databases">
        <title>REHAB project genomes.</title>
        <authorList>
            <person name="Shaw L.P."/>
        </authorList>
    </citation>
    <scope>NUCLEOTIDE SEQUENCE</scope>
    <source>
        <strain evidence="4">RHBSTW-00474</strain>
    </source>
</reference>
<protein>
    <submittedName>
        <fullName evidence="4">CapA family protein</fullName>
    </submittedName>
</protein>
<dbReference type="InterPro" id="IPR029052">
    <property type="entry name" value="Metallo-depent_PP-like"/>
</dbReference>
<dbReference type="Proteomes" id="UP000622722">
    <property type="component" value="Unassembled WGS sequence"/>
</dbReference>
<dbReference type="AlphaFoldDB" id="A0A0A8J697"/>
<dbReference type="Pfam" id="PF09587">
    <property type="entry name" value="PGA_cap"/>
    <property type="match status" value="1"/>
</dbReference>
<dbReference type="EMBL" id="JABXPW010000002">
    <property type="protein sequence ID" value="MBA7718870.1"/>
    <property type="molecule type" value="Genomic_DNA"/>
</dbReference>
<dbReference type="InterPro" id="IPR019079">
    <property type="entry name" value="Capsule_synth_CapA"/>
</dbReference>
<evidence type="ECO:0000313" key="4">
    <source>
        <dbReference type="EMBL" id="MBA7718870.1"/>
    </source>
</evidence>
<dbReference type="InterPro" id="IPR052169">
    <property type="entry name" value="CW_Biosynth-Accessory"/>
</dbReference>
<organism evidence="3">
    <name type="scientific">Escherichia coli</name>
    <dbReference type="NCBI Taxonomy" id="562"/>
    <lineage>
        <taxon>Bacteria</taxon>
        <taxon>Pseudomonadati</taxon>
        <taxon>Pseudomonadota</taxon>
        <taxon>Gammaproteobacteria</taxon>
        <taxon>Enterobacterales</taxon>
        <taxon>Enterobacteriaceae</taxon>
        <taxon>Escherichia</taxon>
    </lineage>
</organism>
<dbReference type="Proteomes" id="UP000441160">
    <property type="component" value="Unassembled WGS sequence"/>
</dbReference>
<reference evidence="5 6" key="2">
    <citation type="submission" date="2019-12" db="EMBL/GenBank/DDBJ databases">
        <title>Enteriobacteria Tanzani isolates_8377-8380.</title>
        <authorList>
            <person name="Subbiah M."/>
            <person name="Call D."/>
        </authorList>
    </citation>
    <scope>NUCLEOTIDE SEQUENCE [LARGE SCALE GENOMIC DNA]</scope>
    <source>
        <strain evidence="5 6">8378wB3</strain>
    </source>
</reference>
<dbReference type="SMR" id="A0A0A8J697"/>
<dbReference type="RefSeq" id="WP_062874239.1">
    <property type="nucleotide sequence ID" value="NZ_BFQL01000014.1"/>
</dbReference>
<dbReference type="SMART" id="SM00854">
    <property type="entry name" value="PGA_cap"/>
    <property type="match status" value="1"/>
</dbReference>
<evidence type="ECO:0000313" key="6">
    <source>
        <dbReference type="Proteomes" id="UP000441160"/>
    </source>
</evidence>
<gene>
    <name evidence="5" type="ORF">GP944_25415</name>
    <name evidence="4" type="ORF">HV209_09725</name>
</gene>
<dbReference type="PANTHER" id="PTHR33393">
    <property type="entry name" value="POLYGLUTAMINE SYNTHESIS ACCESSORY PROTEIN RV0574C-RELATED"/>
    <property type="match status" value="1"/>
</dbReference>
<sequence length="384" mass="44110">MQNNKIIIGGDVSFDQVKVDEYALSGLSKLSSFLGEAEYSIVNLECPITNSREKINKIGPNIKCGTNDGTKLLSALNLTHVTLANNHIMDYGYEGLKDTIELCNSLNIETFGAGINSEQASAIPAIILSNEKKIAIINACEKEFCISDLNKPGAAHCNVIDMYHRITEAKKNNDEVVVILHGGHEHYKYVSPEYQKKLRFFAELGVSAIISHHTHFASGYEIWAGCPIFYSLGNLIFSRENYKDYWYHGYLVTLDFSEEKISFELTPYRQGKKNNLFEFIAGDEKEKYLKDIHEINNVLQNRELLMDLWTKYVHKNEYAYFCWVNGLNRLQRMILKKIGIIRFIKFGLSNSKKQLRLWQLINCESHKEMTEKVLEVVNDDIRRN</sequence>
<evidence type="ECO:0000256" key="1">
    <source>
        <dbReference type="ARBA" id="ARBA00005662"/>
    </source>
</evidence>
<dbReference type="EMBL" id="WTRX01000131">
    <property type="protein sequence ID" value="MWU33972.1"/>
    <property type="molecule type" value="Genomic_DNA"/>
</dbReference>
<reference evidence="3" key="1">
    <citation type="journal article" date="2014" name="DNA Res.">
        <title>A complete view of the genetic diversity of the Escherichia coli O-antigen biosynthesis gene cluster.</title>
        <authorList>
            <person name="Iguchi A."/>
            <person name="Iyoda S."/>
            <person name="Kikuchi T."/>
            <person name="Ogura Y."/>
            <person name="Katsura K."/>
            <person name="Ohnishi M."/>
            <person name="Hayashi T."/>
            <person name="Thomson N.R."/>
        </authorList>
    </citation>
    <scope>NUCLEOTIDE SEQUENCE</scope>
    <source>
        <strain evidence="3">H711c</strain>
    </source>
</reference>
<comment type="similarity">
    <text evidence="1">Belongs to the CapA family.</text>
</comment>
<dbReference type="PANTHER" id="PTHR33393:SF11">
    <property type="entry name" value="POLYGLUTAMINE SYNTHESIS ACCESSORY PROTEIN RV0574C-RELATED"/>
    <property type="match status" value="1"/>
</dbReference>
<dbReference type="SUPFAM" id="SSF56300">
    <property type="entry name" value="Metallo-dependent phosphatases"/>
    <property type="match status" value="1"/>
</dbReference>
<evidence type="ECO:0000259" key="2">
    <source>
        <dbReference type="SMART" id="SM00854"/>
    </source>
</evidence>
<name>A0A0A8J697_ECOLX</name>
<dbReference type="EMBL" id="AB812049">
    <property type="protein sequence ID" value="BAQ01532.1"/>
    <property type="molecule type" value="Genomic_DNA"/>
</dbReference>
<feature type="domain" description="Capsule synthesis protein CapA" evidence="2">
    <location>
        <begin position="5"/>
        <end position="239"/>
    </location>
</feature>
<evidence type="ECO:0000313" key="3">
    <source>
        <dbReference type="EMBL" id="BAQ01532.1"/>
    </source>
</evidence>
<dbReference type="Gene3D" id="3.60.21.10">
    <property type="match status" value="1"/>
</dbReference>
<proteinExistence type="inferred from homology"/>
<accession>A0A0A8J697</accession>